<organism evidence="2 3">
    <name type="scientific">Xenorhabdus innexi</name>
    <dbReference type="NCBI Taxonomy" id="290109"/>
    <lineage>
        <taxon>Bacteria</taxon>
        <taxon>Pseudomonadati</taxon>
        <taxon>Pseudomonadota</taxon>
        <taxon>Gammaproteobacteria</taxon>
        <taxon>Enterobacterales</taxon>
        <taxon>Morganellaceae</taxon>
        <taxon>Xenorhabdus</taxon>
    </lineage>
</organism>
<protein>
    <submittedName>
        <fullName evidence="2">Uncharacterized protein</fullName>
    </submittedName>
</protein>
<sequence length="58" mass="6340">MCVNIGVILLGSILGFDLLNNLLLCLRHLLLVVTRLSFYEVGLPQVGVFLLGARSQDV</sequence>
<dbReference type="EMBL" id="FTLG01000205">
    <property type="protein sequence ID" value="SIP74402.1"/>
    <property type="molecule type" value="Genomic_DNA"/>
</dbReference>
<feature type="transmembrane region" description="Helical" evidence="1">
    <location>
        <begin position="6"/>
        <end position="26"/>
    </location>
</feature>
<keyword evidence="1" id="KW-0812">Transmembrane</keyword>
<gene>
    <name evidence="2" type="ORF">XIS1_610048</name>
</gene>
<dbReference type="AlphaFoldDB" id="A0A1N6N043"/>
<name>A0A1N6N043_9GAMM</name>
<dbReference type="Proteomes" id="UP000196435">
    <property type="component" value="Unassembled WGS sequence"/>
</dbReference>
<evidence type="ECO:0000313" key="3">
    <source>
        <dbReference type="Proteomes" id="UP000196435"/>
    </source>
</evidence>
<evidence type="ECO:0000313" key="2">
    <source>
        <dbReference type="EMBL" id="SIP74402.1"/>
    </source>
</evidence>
<evidence type="ECO:0000256" key="1">
    <source>
        <dbReference type="SAM" id="Phobius"/>
    </source>
</evidence>
<keyword evidence="1" id="KW-1133">Transmembrane helix</keyword>
<keyword evidence="1" id="KW-0472">Membrane</keyword>
<reference evidence="3" key="1">
    <citation type="submission" date="2016-12" db="EMBL/GenBank/DDBJ databases">
        <authorList>
            <person name="Gaudriault S."/>
        </authorList>
    </citation>
    <scope>NUCLEOTIDE SEQUENCE [LARGE SCALE GENOMIC DNA]</scope>
    <source>
        <strain evidence="3">HGB1681 (deposited as PTA-6826 in the American Type Culture Collection)</strain>
    </source>
</reference>
<accession>A0A1N6N043</accession>
<proteinExistence type="predicted"/>